<keyword evidence="1" id="KW-0732">Signal</keyword>
<organism evidence="2 3">
    <name type="scientific">Methylobacterium nodulans (strain LMG 21967 / CNCM I-2342 / ORS 2060)</name>
    <dbReference type="NCBI Taxonomy" id="460265"/>
    <lineage>
        <taxon>Bacteria</taxon>
        <taxon>Pseudomonadati</taxon>
        <taxon>Pseudomonadota</taxon>
        <taxon>Alphaproteobacteria</taxon>
        <taxon>Hyphomicrobiales</taxon>
        <taxon>Methylobacteriaceae</taxon>
        <taxon>Methylobacterium</taxon>
    </lineage>
</organism>
<evidence type="ECO:0000313" key="2">
    <source>
        <dbReference type="EMBL" id="ACL57632.1"/>
    </source>
</evidence>
<feature type="signal peptide" evidence="1">
    <location>
        <begin position="1"/>
        <end position="20"/>
    </location>
</feature>
<feature type="chain" id="PRO_5002874492" description="ABC transporter substrate-binding protein" evidence="1">
    <location>
        <begin position="21"/>
        <end position="60"/>
    </location>
</feature>
<evidence type="ECO:0000256" key="1">
    <source>
        <dbReference type="SAM" id="SignalP"/>
    </source>
</evidence>
<accession>B8IE86</accession>
<keyword evidence="3" id="KW-1185">Reference proteome</keyword>
<evidence type="ECO:0008006" key="4">
    <source>
        <dbReference type="Google" id="ProtNLM"/>
    </source>
</evidence>
<dbReference type="STRING" id="460265.Mnod_2669"/>
<protein>
    <recommendedName>
        <fullName evidence="4">ABC transporter substrate-binding protein</fullName>
    </recommendedName>
</protein>
<evidence type="ECO:0000313" key="3">
    <source>
        <dbReference type="Proteomes" id="UP000008207"/>
    </source>
</evidence>
<reference evidence="2 3" key="1">
    <citation type="submission" date="2009-01" db="EMBL/GenBank/DDBJ databases">
        <title>Complete sequence of chromosome of Methylobacterium nodulans ORS 2060.</title>
        <authorList>
            <consortium name="US DOE Joint Genome Institute"/>
            <person name="Lucas S."/>
            <person name="Copeland A."/>
            <person name="Lapidus A."/>
            <person name="Glavina del Rio T."/>
            <person name="Dalin E."/>
            <person name="Tice H."/>
            <person name="Bruce D."/>
            <person name="Goodwin L."/>
            <person name="Pitluck S."/>
            <person name="Sims D."/>
            <person name="Brettin T."/>
            <person name="Detter J.C."/>
            <person name="Han C."/>
            <person name="Larimer F."/>
            <person name="Land M."/>
            <person name="Hauser L."/>
            <person name="Kyrpides N."/>
            <person name="Ivanova N."/>
            <person name="Marx C.J."/>
            <person name="Richardson P."/>
        </authorList>
    </citation>
    <scope>NUCLEOTIDE SEQUENCE [LARGE SCALE GENOMIC DNA]</scope>
    <source>
        <strain evidence="3">LMG 21967 / CNCM I-2342 / ORS 2060</strain>
    </source>
</reference>
<dbReference type="HOGENOM" id="CLU_2936321_0_0_5"/>
<name>B8IE86_METNO</name>
<dbReference type="EMBL" id="CP001349">
    <property type="protein sequence ID" value="ACL57632.1"/>
    <property type="molecule type" value="Genomic_DNA"/>
</dbReference>
<gene>
    <name evidence="2" type="ordered locus">Mnod_2669</name>
</gene>
<proteinExistence type="predicted"/>
<dbReference type="KEGG" id="mno:Mnod_2669"/>
<dbReference type="Proteomes" id="UP000008207">
    <property type="component" value="Chromosome"/>
</dbReference>
<dbReference type="AlphaFoldDB" id="B8IE86"/>
<dbReference type="RefSeq" id="WP_015929311.1">
    <property type="nucleotide sequence ID" value="NC_011894.1"/>
</dbReference>
<sequence length="60" mass="6492">MRRLLVSLVSAPAAAGSALAEPTTPDLKVGFVPGPDESAFKAAIRADRFYYGFKLPDYFE</sequence>